<sequence length="139" mass="15695">MGEDVDTGVKSERVSKALDDRRAFLRSEGLIVDGEDRLSDRARHRQRMMELTRAASKEEGRSGRERVELAKGDGFEGKFERSVDLASGRMALIGNQKAFALVPWRPDLERHRGRSLIIEQRAKGLSWSFPSGRARGLSR</sequence>
<reference evidence="1 2" key="1">
    <citation type="journal article" date="2018" name="Nat. Biotechnol.">
        <title>A standardized bacterial taxonomy based on genome phylogeny substantially revises the tree of life.</title>
        <authorList>
            <person name="Parks D.H."/>
            <person name="Chuvochina M."/>
            <person name="Waite D.W."/>
            <person name="Rinke C."/>
            <person name="Skarshewski A."/>
            <person name="Chaumeil P.A."/>
            <person name="Hugenholtz P."/>
        </authorList>
    </citation>
    <scope>NUCLEOTIDE SEQUENCE [LARGE SCALE GENOMIC DNA]</scope>
    <source>
        <strain evidence="1">UBA8557</strain>
    </source>
</reference>
<dbReference type="Proteomes" id="UP000259173">
    <property type="component" value="Unassembled WGS sequence"/>
</dbReference>
<dbReference type="Pfam" id="PF11843">
    <property type="entry name" value="DUF3363"/>
    <property type="match status" value="1"/>
</dbReference>
<evidence type="ECO:0000313" key="2">
    <source>
        <dbReference type="Proteomes" id="UP000259173"/>
    </source>
</evidence>
<name>A0A3B9KXV5_9PROT</name>
<evidence type="ECO:0000313" key="1">
    <source>
        <dbReference type="EMBL" id="HAE93542.1"/>
    </source>
</evidence>
<comment type="caution">
    <text evidence="1">The sequence shown here is derived from an EMBL/GenBank/DDBJ whole genome shotgun (WGS) entry which is preliminary data.</text>
</comment>
<accession>A0A3B9KXV5</accession>
<proteinExistence type="predicted"/>
<dbReference type="InterPro" id="IPR021795">
    <property type="entry name" value="DUF3363"/>
</dbReference>
<dbReference type="AlphaFoldDB" id="A0A3B9KXV5"/>
<gene>
    <name evidence="1" type="ORF">DCG65_03215</name>
</gene>
<dbReference type="EMBL" id="DMBR01000093">
    <property type="protein sequence ID" value="HAE93542.1"/>
    <property type="molecule type" value="Genomic_DNA"/>
</dbReference>
<evidence type="ECO:0008006" key="3">
    <source>
        <dbReference type="Google" id="ProtNLM"/>
    </source>
</evidence>
<organism evidence="1 2">
    <name type="scientific">Hyphomonas atlantica</name>
    <dbReference type="NCBI Taxonomy" id="1280948"/>
    <lineage>
        <taxon>Bacteria</taxon>
        <taxon>Pseudomonadati</taxon>
        <taxon>Pseudomonadota</taxon>
        <taxon>Alphaproteobacteria</taxon>
        <taxon>Hyphomonadales</taxon>
        <taxon>Hyphomonadaceae</taxon>
        <taxon>Hyphomonas</taxon>
    </lineage>
</organism>
<protein>
    <recommendedName>
        <fullName evidence="3">DUF3363 domain-containing protein</fullName>
    </recommendedName>
</protein>